<protein>
    <recommendedName>
        <fullName evidence="4">Cysteine rich repeat protein</fullName>
    </recommendedName>
</protein>
<keyword evidence="1" id="KW-0732">Signal</keyword>
<proteinExistence type="predicted"/>
<gene>
    <name evidence="2" type="ORF">GCM10017643_25930</name>
</gene>
<accession>A0A9W6MZZ5</accession>
<reference evidence="2" key="1">
    <citation type="journal article" date="2014" name="Int. J. Syst. Evol. Microbiol.">
        <title>Complete genome sequence of Corynebacterium casei LMG S-19264T (=DSM 44701T), isolated from a smear-ripened cheese.</title>
        <authorList>
            <consortium name="US DOE Joint Genome Institute (JGI-PGF)"/>
            <person name="Walter F."/>
            <person name="Albersmeier A."/>
            <person name="Kalinowski J."/>
            <person name="Ruckert C."/>
        </authorList>
    </citation>
    <scope>NUCLEOTIDE SEQUENCE</scope>
    <source>
        <strain evidence="2">VKM B-2484</strain>
    </source>
</reference>
<evidence type="ECO:0008006" key="4">
    <source>
        <dbReference type="Google" id="ProtNLM"/>
    </source>
</evidence>
<reference evidence="2" key="2">
    <citation type="submission" date="2023-01" db="EMBL/GenBank/DDBJ databases">
        <authorList>
            <person name="Sun Q."/>
            <person name="Evtushenko L."/>
        </authorList>
    </citation>
    <scope>NUCLEOTIDE SEQUENCE</scope>
    <source>
        <strain evidence="2">VKM B-2484</strain>
    </source>
</reference>
<organism evidence="2 3">
    <name type="scientific">Ancylobacter dichloromethanicus</name>
    <dbReference type="NCBI Taxonomy" id="518825"/>
    <lineage>
        <taxon>Bacteria</taxon>
        <taxon>Pseudomonadati</taxon>
        <taxon>Pseudomonadota</taxon>
        <taxon>Alphaproteobacteria</taxon>
        <taxon>Hyphomicrobiales</taxon>
        <taxon>Xanthobacteraceae</taxon>
        <taxon>Ancylobacter</taxon>
    </lineage>
</organism>
<evidence type="ECO:0000256" key="1">
    <source>
        <dbReference type="SAM" id="SignalP"/>
    </source>
</evidence>
<evidence type="ECO:0000313" key="3">
    <source>
        <dbReference type="Proteomes" id="UP001143370"/>
    </source>
</evidence>
<dbReference type="InterPro" id="IPR039728">
    <property type="entry name" value="GLG1"/>
</dbReference>
<dbReference type="AlphaFoldDB" id="A0A9W6MZZ5"/>
<evidence type="ECO:0000313" key="2">
    <source>
        <dbReference type="EMBL" id="GLK72477.1"/>
    </source>
</evidence>
<dbReference type="RefSeq" id="WP_213373314.1">
    <property type="nucleotide sequence ID" value="NZ_BSFJ01000015.1"/>
</dbReference>
<dbReference type="PANTHER" id="PTHR11884:SF1">
    <property type="entry name" value="GOLGI APPARATUS PROTEIN 1"/>
    <property type="match status" value="1"/>
</dbReference>
<dbReference type="Proteomes" id="UP001143370">
    <property type="component" value="Unassembled WGS sequence"/>
</dbReference>
<name>A0A9W6MZZ5_9HYPH</name>
<sequence>MKRFWVGLAALLLAGMAGSASAQTMSYAEAGALIAKTCGPSIEKFCGKDNLGTGAIRDCLMAHQDQVPQQCFDEYAAARASITKRIAAQGDAYKTCNASIREACAGVQPGDANILTCLQTASKIVRPACKQVLIDAGWWQ</sequence>
<keyword evidence="3" id="KW-1185">Reference proteome</keyword>
<comment type="caution">
    <text evidence="2">The sequence shown here is derived from an EMBL/GenBank/DDBJ whole genome shotgun (WGS) entry which is preliminary data.</text>
</comment>
<feature type="signal peptide" evidence="1">
    <location>
        <begin position="1"/>
        <end position="22"/>
    </location>
</feature>
<feature type="chain" id="PRO_5040752200" description="Cysteine rich repeat protein" evidence="1">
    <location>
        <begin position="23"/>
        <end position="140"/>
    </location>
</feature>
<dbReference type="EMBL" id="BSFJ01000015">
    <property type="protein sequence ID" value="GLK72477.1"/>
    <property type="molecule type" value="Genomic_DNA"/>
</dbReference>
<dbReference type="PANTHER" id="PTHR11884">
    <property type="entry name" value="SELECTIN LIGAND RELATED"/>
    <property type="match status" value="1"/>
</dbReference>